<dbReference type="PROSITE" id="PS51186">
    <property type="entry name" value="GNAT"/>
    <property type="match status" value="1"/>
</dbReference>
<gene>
    <name evidence="3" type="ORF">DN752_20670</name>
</gene>
<dbReference type="PROSITE" id="PS51729">
    <property type="entry name" value="GNAT_YJDJ"/>
    <property type="match status" value="1"/>
</dbReference>
<dbReference type="Proteomes" id="UP000248688">
    <property type="component" value="Chromosome"/>
</dbReference>
<evidence type="ECO:0000259" key="1">
    <source>
        <dbReference type="PROSITE" id="PS51186"/>
    </source>
</evidence>
<dbReference type="CDD" id="cd04301">
    <property type="entry name" value="NAT_SF"/>
    <property type="match status" value="1"/>
</dbReference>
<dbReference type="PANTHER" id="PTHR31435:SF10">
    <property type="entry name" value="BSR4717 PROTEIN"/>
    <property type="match status" value="1"/>
</dbReference>
<dbReference type="InterPro" id="IPR000182">
    <property type="entry name" value="GNAT_dom"/>
</dbReference>
<dbReference type="InterPro" id="IPR045057">
    <property type="entry name" value="Gcn5-rel_NAT"/>
</dbReference>
<dbReference type="PANTHER" id="PTHR31435">
    <property type="entry name" value="PROTEIN NATD1"/>
    <property type="match status" value="1"/>
</dbReference>
<evidence type="ECO:0000259" key="2">
    <source>
        <dbReference type="PROSITE" id="PS51729"/>
    </source>
</evidence>
<dbReference type="OrthoDB" id="9793389at2"/>
<organism evidence="3 4">
    <name type="scientific">Echinicola strongylocentroti</name>
    <dbReference type="NCBI Taxonomy" id="1795355"/>
    <lineage>
        <taxon>Bacteria</taxon>
        <taxon>Pseudomonadati</taxon>
        <taxon>Bacteroidota</taxon>
        <taxon>Cytophagia</taxon>
        <taxon>Cytophagales</taxon>
        <taxon>Cyclobacteriaceae</taxon>
        <taxon>Echinicola</taxon>
    </lineage>
</organism>
<feature type="domain" description="N-acetyltransferase" evidence="1">
    <location>
        <begin position="1"/>
        <end position="94"/>
    </location>
</feature>
<dbReference type="GO" id="GO:0016747">
    <property type="term" value="F:acyltransferase activity, transferring groups other than amino-acyl groups"/>
    <property type="evidence" value="ECO:0007669"/>
    <property type="project" value="InterPro"/>
</dbReference>
<feature type="domain" description="N-acetyltransferase" evidence="2">
    <location>
        <begin position="5"/>
        <end position="93"/>
    </location>
</feature>
<dbReference type="Gene3D" id="3.40.630.30">
    <property type="match status" value="1"/>
</dbReference>
<dbReference type="KEGG" id="est:DN752_20670"/>
<dbReference type="InterPro" id="IPR016181">
    <property type="entry name" value="Acyl_CoA_acyltransferase"/>
</dbReference>
<dbReference type="InterPro" id="IPR031165">
    <property type="entry name" value="GNAT_YJDJ"/>
</dbReference>
<accession>A0A2Z4INM1</accession>
<keyword evidence="3" id="KW-0808">Transferase</keyword>
<evidence type="ECO:0000313" key="3">
    <source>
        <dbReference type="EMBL" id="AWW32359.1"/>
    </source>
</evidence>
<name>A0A2Z4INM1_9BACT</name>
<proteinExistence type="predicted"/>
<dbReference type="AlphaFoldDB" id="A0A2Z4INM1"/>
<dbReference type="EMBL" id="CP030041">
    <property type="protein sequence ID" value="AWW32359.1"/>
    <property type="molecule type" value="Genomic_DNA"/>
</dbReference>
<evidence type="ECO:0000313" key="4">
    <source>
        <dbReference type="Proteomes" id="UP000248688"/>
    </source>
</evidence>
<dbReference type="Pfam" id="PF14542">
    <property type="entry name" value="Acetyltransf_CG"/>
    <property type="match status" value="1"/>
</dbReference>
<dbReference type="RefSeq" id="WP_112785732.1">
    <property type="nucleotide sequence ID" value="NZ_CP030041.1"/>
</dbReference>
<keyword evidence="4" id="KW-1185">Reference proteome</keyword>
<reference evidence="3 4" key="1">
    <citation type="submission" date="2018-06" db="EMBL/GenBank/DDBJ databases">
        <title>Echinicola strongylocentroti sp. nov., isolated from a sea urchin Strongylocentrotus intermedius.</title>
        <authorList>
            <person name="Bae S.S."/>
        </authorList>
    </citation>
    <scope>NUCLEOTIDE SEQUENCE [LARGE SCALE GENOMIC DNA]</scope>
    <source>
        <strain evidence="3 4">MEBiC08714</strain>
    </source>
</reference>
<protein>
    <submittedName>
        <fullName evidence="3">GNAT family N-acetyltransferase</fullName>
    </submittedName>
</protein>
<dbReference type="SUPFAM" id="SSF55729">
    <property type="entry name" value="Acyl-CoA N-acyltransferases (Nat)"/>
    <property type="match status" value="1"/>
</dbReference>
<sequence>MIVKNDNIGKGGVFIALEDEEEAGRMTYTSAGDHKLIIDHTEVNPDYKGQGVGKLILMNLVDYARQNNYQVIPLCPFAKSVFSKEQKIRDVLFQ</sequence>